<dbReference type="PANTHER" id="PTHR30344">
    <property type="entry name" value="6-PHOSPHOGLUCONOLACTONASE-RELATED"/>
    <property type="match status" value="1"/>
</dbReference>
<dbReference type="FunFam" id="2.130.10.10:FF:000306">
    <property type="entry name" value="3-carboxymuconate cyclase"/>
    <property type="match status" value="1"/>
</dbReference>
<dbReference type="InterPro" id="IPR050282">
    <property type="entry name" value="Cycloisomerase_2"/>
</dbReference>
<proteinExistence type="inferred from homology"/>
<sequence length="373" mass="40324">MKRNIFILLMASLTIGNTYAQKRNLVIGTYTKNGKSEGIYVYEFDSQTGKATYKNKATGVANPSYLDISKDGKFVYAANENKEGGVSAFSFDPVTGALQLLNSQPTHGSSACYIDIDNSRKFVFSANYGSGNLVVYPVQKDGSLAPAAQVIQHTGSSADPNRQKSSHVHSTILSPDQKFLLVSDLGTDKISSYAFDNKNIKEPLRPADPPFATAAPGSGPRHLDFHPNSRYVYALMEMTGDVIVYSYKNGSLNAVQTISMLAPDFRGKTGAADIHVSPDGKFVYASNRGDANEIVIFSIDQSTGKLTVAGRQSTLGKTPRNFVIDQAGDYLLAANQDSDQVVIFKRDQQSGQLTDTGERIDVGMPVCLKLSGK</sequence>
<protein>
    <submittedName>
        <fullName evidence="3">6-phosphogluconolactonase</fullName>
    </submittedName>
</protein>
<reference evidence="3 4" key="1">
    <citation type="submission" date="2018-03" db="EMBL/GenBank/DDBJ databases">
        <title>Genomic Encyclopedia of Type Strains, Phase III (KMG-III): the genomes of soil and plant-associated and newly described type strains.</title>
        <authorList>
            <person name="Whitman W."/>
        </authorList>
    </citation>
    <scope>NUCLEOTIDE SEQUENCE [LARGE SCALE GENOMIC DNA]</scope>
    <source>
        <strain evidence="3 4">CGMCC 1.9313</strain>
    </source>
</reference>
<keyword evidence="2" id="KW-0313">Glucose metabolism</keyword>
<comment type="similarity">
    <text evidence="1">Belongs to the cycloisomerase 2 family.</text>
</comment>
<evidence type="ECO:0000256" key="2">
    <source>
        <dbReference type="ARBA" id="ARBA00022526"/>
    </source>
</evidence>
<dbReference type="Pfam" id="PF10282">
    <property type="entry name" value="Lactonase"/>
    <property type="match status" value="1"/>
</dbReference>
<dbReference type="Proteomes" id="UP000238034">
    <property type="component" value="Unassembled WGS sequence"/>
</dbReference>
<dbReference type="GO" id="GO:0005829">
    <property type="term" value="C:cytosol"/>
    <property type="evidence" value="ECO:0007669"/>
    <property type="project" value="TreeGrafter"/>
</dbReference>
<comment type="caution">
    <text evidence="3">The sequence shown here is derived from an EMBL/GenBank/DDBJ whole genome shotgun (WGS) entry which is preliminary data.</text>
</comment>
<organism evidence="3 4">
    <name type="scientific">Arcticibacter pallidicorallinus</name>
    <dbReference type="NCBI Taxonomy" id="1259464"/>
    <lineage>
        <taxon>Bacteria</taxon>
        <taxon>Pseudomonadati</taxon>
        <taxon>Bacteroidota</taxon>
        <taxon>Sphingobacteriia</taxon>
        <taxon>Sphingobacteriales</taxon>
        <taxon>Sphingobacteriaceae</taxon>
        <taxon>Arcticibacter</taxon>
    </lineage>
</organism>
<dbReference type="SUPFAM" id="SSF51004">
    <property type="entry name" value="C-terminal (heme d1) domain of cytochrome cd1-nitrite reductase"/>
    <property type="match status" value="1"/>
</dbReference>
<dbReference type="GO" id="GO:0006006">
    <property type="term" value="P:glucose metabolic process"/>
    <property type="evidence" value="ECO:0007669"/>
    <property type="project" value="UniProtKB-KW"/>
</dbReference>
<name>A0A2T0TT85_9SPHI</name>
<keyword evidence="4" id="KW-1185">Reference proteome</keyword>
<dbReference type="InterPro" id="IPR019405">
    <property type="entry name" value="Lactonase_7-beta_prop"/>
</dbReference>
<dbReference type="PANTHER" id="PTHR30344:SF1">
    <property type="entry name" value="6-PHOSPHOGLUCONOLACTONASE"/>
    <property type="match status" value="1"/>
</dbReference>
<evidence type="ECO:0000313" key="4">
    <source>
        <dbReference type="Proteomes" id="UP000238034"/>
    </source>
</evidence>
<accession>A0A2T0TT85</accession>
<dbReference type="GO" id="GO:0017057">
    <property type="term" value="F:6-phosphogluconolactonase activity"/>
    <property type="evidence" value="ECO:0007669"/>
    <property type="project" value="TreeGrafter"/>
</dbReference>
<dbReference type="OrthoDB" id="9790815at2"/>
<dbReference type="RefSeq" id="WP_106295233.1">
    <property type="nucleotide sequence ID" value="NZ_PVTH01000013.1"/>
</dbReference>
<keyword evidence="2" id="KW-0119">Carbohydrate metabolism</keyword>
<dbReference type="Gene3D" id="2.130.10.10">
    <property type="entry name" value="YVTN repeat-like/Quinoprotein amine dehydrogenase"/>
    <property type="match status" value="1"/>
</dbReference>
<evidence type="ECO:0000313" key="3">
    <source>
        <dbReference type="EMBL" id="PRY48863.1"/>
    </source>
</evidence>
<gene>
    <name evidence="3" type="ORF">B0I27_11346</name>
</gene>
<dbReference type="AlphaFoldDB" id="A0A2T0TT85"/>
<dbReference type="InterPro" id="IPR011048">
    <property type="entry name" value="Haem_d1_sf"/>
</dbReference>
<dbReference type="InterPro" id="IPR015943">
    <property type="entry name" value="WD40/YVTN_repeat-like_dom_sf"/>
</dbReference>
<evidence type="ECO:0000256" key="1">
    <source>
        <dbReference type="ARBA" id="ARBA00005564"/>
    </source>
</evidence>
<dbReference type="EMBL" id="PVTH01000013">
    <property type="protein sequence ID" value="PRY48863.1"/>
    <property type="molecule type" value="Genomic_DNA"/>
</dbReference>